<comment type="caution">
    <text evidence="1">The sequence shown here is derived from an EMBL/GenBank/DDBJ whole genome shotgun (WGS) entry which is preliminary data.</text>
</comment>
<organism evidence="1 2">
    <name type="scientific">Batillaria attramentaria</name>
    <dbReference type="NCBI Taxonomy" id="370345"/>
    <lineage>
        <taxon>Eukaryota</taxon>
        <taxon>Metazoa</taxon>
        <taxon>Spiralia</taxon>
        <taxon>Lophotrochozoa</taxon>
        <taxon>Mollusca</taxon>
        <taxon>Gastropoda</taxon>
        <taxon>Caenogastropoda</taxon>
        <taxon>Sorbeoconcha</taxon>
        <taxon>Cerithioidea</taxon>
        <taxon>Batillariidae</taxon>
        <taxon>Batillaria</taxon>
    </lineage>
</organism>
<protein>
    <submittedName>
        <fullName evidence="1">Uncharacterized protein</fullName>
    </submittedName>
</protein>
<name>A0ABD0L1J5_9CAEN</name>
<proteinExistence type="predicted"/>
<evidence type="ECO:0000313" key="2">
    <source>
        <dbReference type="Proteomes" id="UP001519460"/>
    </source>
</evidence>
<reference evidence="1 2" key="1">
    <citation type="journal article" date="2023" name="Sci. Data">
        <title>Genome assembly of the Korean intertidal mud-creeper Batillaria attramentaria.</title>
        <authorList>
            <person name="Patra A.K."/>
            <person name="Ho P.T."/>
            <person name="Jun S."/>
            <person name="Lee S.J."/>
            <person name="Kim Y."/>
            <person name="Won Y.J."/>
        </authorList>
    </citation>
    <scope>NUCLEOTIDE SEQUENCE [LARGE SCALE GENOMIC DNA]</scope>
    <source>
        <strain evidence="1">Wonlab-2016</strain>
    </source>
</reference>
<keyword evidence="2" id="KW-1185">Reference proteome</keyword>
<dbReference type="AlphaFoldDB" id="A0ABD0L1J5"/>
<evidence type="ECO:0000313" key="1">
    <source>
        <dbReference type="EMBL" id="KAK7492985.1"/>
    </source>
</evidence>
<dbReference type="EMBL" id="JACVVK020000097">
    <property type="protein sequence ID" value="KAK7492985.1"/>
    <property type="molecule type" value="Genomic_DNA"/>
</dbReference>
<dbReference type="Proteomes" id="UP001519460">
    <property type="component" value="Unassembled WGS sequence"/>
</dbReference>
<sequence>MTKDCSDEGKKDAITRCYKIMDSDAHAKCANKFSCDIMDVFVRDSPGCVTQFSCNAMDVFVVGGVTRYNASLSSLDCVRFVCSSFSDTAACNRIGSSIDLCREFPGLSDKVDEANCYKDFVYRP</sequence>
<accession>A0ABD0L1J5</accession>
<gene>
    <name evidence="1" type="ORF">BaRGS_00015715</name>
</gene>